<proteinExistence type="predicted"/>
<organism evidence="1">
    <name type="scientific">Symploca sp. SIO1C4</name>
    <dbReference type="NCBI Taxonomy" id="2607765"/>
    <lineage>
        <taxon>Bacteria</taxon>
        <taxon>Bacillati</taxon>
        <taxon>Cyanobacteriota</taxon>
        <taxon>Cyanophyceae</taxon>
        <taxon>Coleofasciculales</taxon>
        <taxon>Coleofasciculaceae</taxon>
        <taxon>Symploca</taxon>
    </lineage>
</organism>
<dbReference type="EMBL" id="JAAHFQ010000879">
    <property type="protein sequence ID" value="NER31624.1"/>
    <property type="molecule type" value="Genomic_DNA"/>
</dbReference>
<protein>
    <submittedName>
        <fullName evidence="1">Uncharacterized protein</fullName>
    </submittedName>
</protein>
<evidence type="ECO:0000313" key="1">
    <source>
        <dbReference type="EMBL" id="NER31624.1"/>
    </source>
</evidence>
<dbReference type="AlphaFoldDB" id="A0A6B3NN16"/>
<comment type="caution">
    <text evidence="1">The sequence shown here is derived from an EMBL/GenBank/DDBJ whole genome shotgun (WGS) entry which is preliminary data.</text>
</comment>
<sequence length="46" mass="5523">MSAVEMMIRRNKIEALRQVKHTLELAWADLAEEASRWKQKNQNRNQ</sequence>
<accession>A0A6B3NN16</accession>
<name>A0A6B3NN16_9CYAN</name>
<gene>
    <name evidence="1" type="ORF">F6J89_29430</name>
</gene>
<reference evidence="1" key="1">
    <citation type="submission" date="2019-11" db="EMBL/GenBank/DDBJ databases">
        <title>Genomic insights into an expanded diversity of filamentous marine cyanobacteria reveals the extraordinary biosynthetic potential of Moorea and Okeania.</title>
        <authorList>
            <person name="Ferreira Leao T."/>
            <person name="Wang M."/>
            <person name="Moss N."/>
            <person name="Da Silva R."/>
            <person name="Sanders J."/>
            <person name="Nurk S."/>
            <person name="Gurevich A."/>
            <person name="Humphrey G."/>
            <person name="Reher R."/>
            <person name="Zhu Q."/>
            <person name="Belda-Ferre P."/>
            <person name="Glukhov E."/>
            <person name="Rex R."/>
            <person name="Dorrestein P.C."/>
            <person name="Knight R."/>
            <person name="Pevzner P."/>
            <person name="Gerwick W.H."/>
            <person name="Gerwick L."/>
        </authorList>
    </citation>
    <scope>NUCLEOTIDE SEQUENCE</scope>
    <source>
        <strain evidence="1">SIO1C4</strain>
    </source>
</reference>